<evidence type="ECO:0000256" key="1">
    <source>
        <dbReference type="SAM" id="MobiDB-lite"/>
    </source>
</evidence>
<accession>A0A1J9RQ16</accession>
<feature type="compositionally biased region" description="Low complexity" evidence="1">
    <location>
        <begin position="205"/>
        <end position="215"/>
    </location>
</feature>
<feature type="compositionally biased region" description="Polar residues" evidence="1">
    <location>
        <begin position="195"/>
        <end position="204"/>
    </location>
</feature>
<dbReference type="InterPro" id="IPR055795">
    <property type="entry name" value="DUF7371"/>
</dbReference>
<dbReference type="EMBL" id="MNUE01000068">
    <property type="protein sequence ID" value="OJD30004.1"/>
    <property type="molecule type" value="Genomic_DNA"/>
</dbReference>
<dbReference type="Pfam" id="PF24086">
    <property type="entry name" value="DUF7371"/>
    <property type="match status" value="1"/>
</dbReference>
<feature type="domain" description="DUF7371" evidence="3">
    <location>
        <begin position="338"/>
        <end position="550"/>
    </location>
</feature>
<reference evidence="4 5" key="1">
    <citation type="submission" date="2016-10" db="EMBL/GenBank/DDBJ databases">
        <title>Proteomics and genomics reveal pathogen-plant mechanisms compatible with a hemibiotrophic lifestyle of Diplodia corticola.</title>
        <authorList>
            <person name="Fernandes I."/>
            <person name="De Jonge R."/>
            <person name="Van De Peer Y."/>
            <person name="Devreese B."/>
            <person name="Alves A."/>
            <person name="Esteves A.C."/>
        </authorList>
    </citation>
    <scope>NUCLEOTIDE SEQUENCE [LARGE SCALE GENOMIC DNA]</scope>
    <source>
        <strain evidence="4 5">CBS 112549</strain>
    </source>
</reference>
<dbReference type="AlphaFoldDB" id="A0A1J9RQ16"/>
<dbReference type="RefSeq" id="XP_020126264.1">
    <property type="nucleotide sequence ID" value="XM_020278417.1"/>
</dbReference>
<feature type="signal peptide" evidence="2">
    <location>
        <begin position="1"/>
        <end position="19"/>
    </location>
</feature>
<dbReference type="GeneID" id="31018678"/>
<feature type="region of interest" description="Disordered" evidence="1">
    <location>
        <begin position="195"/>
        <end position="252"/>
    </location>
</feature>
<keyword evidence="5" id="KW-1185">Reference proteome</keyword>
<proteinExistence type="predicted"/>
<feature type="chain" id="PRO_5013335232" evidence="2">
    <location>
        <begin position="20"/>
        <end position="554"/>
    </location>
</feature>
<keyword evidence="2" id="KW-0732">Signal</keyword>
<protein>
    <submittedName>
        <fullName evidence="4">Epiglycanin</fullName>
    </submittedName>
</protein>
<sequence>MTLVYAWLAFLASILPAIAQETIVSTASTTTVTVDRFISVTVPGWTATVTGPTVTVTALLGCTSSSVSASHPAFTTHPASTHYPDSAAPVPSGFSCPTGGELVQVVSGTSTLWPCGAPGPTDSITIIPGHSTFTVAPSEETTTEVWVTGTQYLTATDPAPSEAPLTATVWVTDSEEPTTVIIATTYSTVFLGTSTTSDDSLETGSPSKAPASSKATVSTHASSDASSYNGWSSHGWNSSTHTPGPQSSGNRTGVIVVTGEVPTTPFSHSIQPSTRTVTVTLARNATTSVGLSSVIEPRTATANGAISTLTTFSKHANASSTTRPMATASALCGEGCDCGNFTIDFDEDHGILVNASDPYVGINSTDHHLRFNEGFVYVPPDYDAVSPASPPYLAMYMPNMTRDSHENGSLPNGGIGPGGNRVINSAFHFNAYGGSFSCEKGPISQDNAPEPLNCTLEVSGLRWIPETKEEKLHAISTFGMAPCSEATEDEECKCELTKVDFSSEGGDYTDLSSIRIKAYYWNDPDEDRVFFMDDLQLGWTDNSLAAGLIRGQDI</sequence>
<organism evidence="4 5">
    <name type="scientific">Diplodia corticola</name>
    <dbReference type="NCBI Taxonomy" id="236234"/>
    <lineage>
        <taxon>Eukaryota</taxon>
        <taxon>Fungi</taxon>
        <taxon>Dikarya</taxon>
        <taxon>Ascomycota</taxon>
        <taxon>Pezizomycotina</taxon>
        <taxon>Dothideomycetes</taxon>
        <taxon>Dothideomycetes incertae sedis</taxon>
        <taxon>Botryosphaeriales</taxon>
        <taxon>Botryosphaeriaceae</taxon>
        <taxon>Diplodia</taxon>
    </lineage>
</organism>
<dbReference type="STRING" id="236234.A0A1J9RQ16"/>
<evidence type="ECO:0000259" key="3">
    <source>
        <dbReference type="Pfam" id="PF24086"/>
    </source>
</evidence>
<comment type="caution">
    <text evidence="4">The sequence shown here is derived from an EMBL/GenBank/DDBJ whole genome shotgun (WGS) entry which is preliminary data.</text>
</comment>
<evidence type="ECO:0000313" key="5">
    <source>
        <dbReference type="Proteomes" id="UP000183809"/>
    </source>
</evidence>
<evidence type="ECO:0000313" key="4">
    <source>
        <dbReference type="EMBL" id="OJD30004.1"/>
    </source>
</evidence>
<feature type="compositionally biased region" description="Polar residues" evidence="1">
    <location>
        <begin position="216"/>
        <end position="251"/>
    </location>
</feature>
<evidence type="ECO:0000256" key="2">
    <source>
        <dbReference type="SAM" id="SignalP"/>
    </source>
</evidence>
<dbReference type="Proteomes" id="UP000183809">
    <property type="component" value="Unassembled WGS sequence"/>
</dbReference>
<name>A0A1J9RQ16_9PEZI</name>
<gene>
    <name evidence="4" type="ORF">BKCO1_6800043</name>
</gene>
<dbReference type="OrthoDB" id="5385013at2759"/>